<name>A0A5C3PMK6_9APHY</name>
<reference evidence="3 4" key="1">
    <citation type="journal article" date="2019" name="Nat. Ecol. Evol.">
        <title>Megaphylogeny resolves global patterns of mushroom evolution.</title>
        <authorList>
            <person name="Varga T."/>
            <person name="Krizsan K."/>
            <person name="Foldi C."/>
            <person name="Dima B."/>
            <person name="Sanchez-Garcia M."/>
            <person name="Sanchez-Ramirez S."/>
            <person name="Szollosi G.J."/>
            <person name="Szarkandi J.G."/>
            <person name="Papp V."/>
            <person name="Albert L."/>
            <person name="Andreopoulos W."/>
            <person name="Angelini C."/>
            <person name="Antonin V."/>
            <person name="Barry K.W."/>
            <person name="Bougher N.L."/>
            <person name="Buchanan P."/>
            <person name="Buyck B."/>
            <person name="Bense V."/>
            <person name="Catcheside P."/>
            <person name="Chovatia M."/>
            <person name="Cooper J."/>
            <person name="Damon W."/>
            <person name="Desjardin D."/>
            <person name="Finy P."/>
            <person name="Geml J."/>
            <person name="Haridas S."/>
            <person name="Hughes K."/>
            <person name="Justo A."/>
            <person name="Karasinski D."/>
            <person name="Kautmanova I."/>
            <person name="Kiss B."/>
            <person name="Kocsube S."/>
            <person name="Kotiranta H."/>
            <person name="LaButti K.M."/>
            <person name="Lechner B.E."/>
            <person name="Liimatainen K."/>
            <person name="Lipzen A."/>
            <person name="Lukacs Z."/>
            <person name="Mihaltcheva S."/>
            <person name="Morgado L.N."/>
            <person name="Niskanen T."/>
            <person name="Noordeloos M.E."/>
            <person name="Ohm R.A."/>
            <person name="Ortiz-Santana B."/>
            <person name="Ovrebo C."/>
            <person name="Racz N."/>
            <person name="Riley R."/>
            <person name="Savchenko A."/>
            <person name="Shiryaev A."/>
            <person name="Soop K."/>
            <person name="Spirin V."/>
            <person name="Szebenyi C."/>
            <person name="Tomsovsky M."/>
            <person name="Tulloss R.E."/>
            <person name="Uehling J."/>
            <person name="Grigoriev I.V."/>
            <person name="Vagvolgyi C."/>
            <person name="Papp T."/>
            <person name="Martin F.M."/>
            <person name="Miettinen O."/>
            <person name="Hibbett D.S."/>
            <person name="Nagy L.G."/>
        </authorList>
    </citation>
    <scope>NUCLEOTIDE SEQUENCE [LARGE SCALE GENOMIC DNA]</scope>
    <source>
        <strain evidence="3 4">HHB13444</strain>
    </source>
</reference>
<keyword evidence="2" id="KW-1133">Transmembrane helix</keyword>
<gene>
    <name evidence="3" type="ORF">K466DRAFT_381321</name>
</gene>
<keyword evidence="2" id="KW-0472">Membrane</keyword>
<dbReference type="InParanoid" id="A0A5C3PMK6"/>
<organism evidence="3 4">
    <name type="scientific">Polyporus arcularius HHB13444</name>
    <dbReference type="NCBI Taxonomy" id="1314778"/>
    <lineage>
        <taxon>Eukaryota</taxon>
        <taxon>Fungi</taxon>
        <taxon>Dikarya</taxon>
        <taxon>Basidiomycota</taxon>
        <taxon>Agaricomycotina</taxon>
        <taxon>Agaricomycetes</taxon>
        <taxon>Polyporales</taxon>
        <taxon>Polyporaceae</taxon>
        <taxon>Polyporus</taxon>
    </lineage>
</organism>
<keyword evidence="4" id="KW-1185">Reference proteome</keyword>
<protein>
    <submittedName>
        <fullName evidence="3">Uncharacterized protein</fullName>
    </submittedName>
</protein>
<feature type="region of interest" description="Disordered" evidence="1">
    <location>
        <begin position="71"/>
        <end position="97"/>
    </location>
</feature>
<dbReference type="EMBL" id="ML211043">
    <property type="protein sequence ID" value="TFK90542.1"/>
    <property type="molecule type" value="Genomic_DNA"/>
</dbReference>
<feature type="compositionally biased region" description="Low complexity" evidence="1">
    <location>
        <begin position="141"/>
        <end position="163"/>
    </location>
</feature>
<evidence type="ECO:0000256" key="1">
    <source>
        <dbReference type="SAM" id="MobiDB-lite"/>
    </source>
</evidence>
<feature type="compositionally biased region" description="Basic and acidic residues" evidence="1">
    <location>
        <begin position="71"/>
        <end position="92"/>
    </location>
</feature>
<feature type="region of interest" description="Disordered" evidence="1">
    <location>
        <begin position="120"/>
        <end position="165"/>
    </location>
</feature>
<keyword evidence="2" id="KW-0812">Transmembrane</keyword>
<evidence type="ECO:0000256" key="2">
    <source>
        <dbReference type="SAM" id="Phobius"/>
    </source>
</evidence>
<dbReference type="Proteomes" id="UP000308197">
    <property type="component" value="Unassembled WGS sequence"/>
</dbReference>
<dbReference type="AlphaFoldDB" id="A0A5C3PMK6"/>
<accession>A0A5C3PMK6</accession>
<evidence type="ECO:0000313" key="4">
    <source>
        <dbReference type="Proteomes" id="UP000308197"/>
    </source>
</evidence>
<evidence type="ECO:0000313" key="3">
    <source>
        <dbReference type="EMBL" id="TFK90542.1"/>
    </source>
</evidence>
<feature type="transmembrane region" description="Helical" evidence="2">
    <location>
        <begin position="34"/>
        <end position="55"/>
    </location>
</feature>
<proteinExistence type="predicted"/>
<sequence>MPTNYSRDPHTQPLLPSHRCRPISPSFRFCAGDVTAIVVTAVSIWYIVWGIPLTIRCYKLISAKVEEHRRRRLGDAVDPEKAAYGDEGKGDPFDPFLSPTSSLRTRLQAYKELAFPAPVHSPSGSVGRTDAGRSDGSCPKPSSEALFTSSSSFSLPGSSSPPLTRTDIASPLPACPPLARLGHASGIAAATCKPCTW</sequence>